<feature type="compositionally biased region" description="Low complexity" evidence="3">
    <location>
        <begin position="299"/>
        <end position="314"/>
    </location>
</feature>
<dbReference type="PROSITE" id="PS50961">
    <property type="entry name" value="HTH_LA"/>
    <property type="match status" value="1"/>
</dbReference>
<feature type="compositionally biased region" description="Basic and acidic residues" evidence="3">
    <location>
        <begin position="590"/>
        <end position="606"/>
    </location>
</feature>
<feature type="compositionally biased region" description="Basic and acidic residues" evidence="3">
    <location>
        <begin position="361"/>
        <end position="372"/>
    </location>
</feature>
<name>Q22E69_TETTS</name>
<protein>
    <submittedName>
        <fullName evidence="5">LA motif RNA-binding domain protein</fullName>
    </submittedName>
</protein>
<dbReference type="Proteomes" id="UP000009168">
    <property type="component" value="Unassembled WGS sequence"/>
</dbReference>
<dbReference type="InterPro" id="IPR036390">
    <property type="entry name" value="WH_DNA-bd_sf"/>
</dbReference>
<dbReference type="HOGENOM" id="CLU_450956_0_0_1"/>
<dbReference type="InParanoid" id="Q22E69"/>
<sequence>MTDHKKFDSVEIQQQLKNKLEDLFRRENLEKDVYFIARMNDKMEIPLQIVYQQKEIYKICPNGRYVLQALKTCENIIVNQEQLYVIPKIIPNKVRIYVRIAEIKHTNIDNLLNHIKEKSNTKIDHIKIVSPTSAFLTVENEEKATGLYNWINSNKIECEPAEVQLREENLYKVFRNNVKEDLSKYYEKLNEDKKAQEMYENLQFFQGQNNFPVANKNKVGENIFANPFNYFFYQQPTQDFNLQPSIRKSNGESATIDKQQQQQQFNPLAFMMYQQPQLFGFPQQGNPNNISNNHRRNNHVQGNGKVNNNNQKGNNRSKSRGQVDNNNKNSSLNKSKSKKRQDGGKFSEKKGKNASNYNNKSGEKVVNKDKNSKKGNLKNGNKKTKPQKPIVDNEENFPSLLGSQPQAQNENQVDNNQADSRRTRKASAEKRQNAEASPAAKKEVKIKVDDKSKDQRERLVSESKDKVRERQVSESRDKYSHQNKNHEKSGHKHEEVVYVRKGKDVKITYDKERLVNIFKLIKEKITTPESIVKSSKDDFIPVININAAKEIEVTKPTEVELLPLSNPGTPYQGTTSIPYRKNSISRSNIKRKESEQLKKIDETEAQ</sequence>
<gene>
    <name evidence="5" type="ORF">TTHERM_00895580</name>
</gene>
<evidence type="ECO:0000256" key="2">
    <source>
        <dbReference type="PROSITE-ProRule" id="PRU00332"/>
    </source>
</evidence>
<feature type="compositionally biased region" description="Polar residues" evidence="3">
    <location>
        <begin position="401"/>
        <end position="418"/>
    </location>
</feature>
<dbReference type="GO" id="GO:0003723">
    <property type="term" value="F:RNA binding"/>
    <property type="evidence" value="ECO:0007669"/>
    <property type="project" value="UniProtKB-UniRule"/>
</dbReference>
<feature type="compositionally biased region" description="Basic and acidic residues" evidence="3">
    <location>
        <begin position="340"/>
        <end position="351"/>
    </location>
</feature>
<proteinExistence type="predicted"/>
<dbReference type="EMBL" id="GG662758">
    <property type="protein sequence ID" value="EAR83545.3"/>
    <property type="molecule type" value="Genomic_DNA"/>
</dbReference>
<dbReference type="KEGG" id="tet:TTHERM_00895580"/>
<feature type="compositionally biased region" description="Polar residues" evidence="3">
    <location>
        <begin position="566"/>
        <end position="587"/>
    </location>
</feature>
<feature type="compositionally biased region" description="Low complexity" evidence="3">
    <location>
        <begin position="325"/>
        <end position="334"/>
    </location>
</feature>
<dbReference type="InterPro" id="IPR036388">
    <property type="entry name" value="WH-like_DNA-bd_sf"/>
</dbReference>
<feature type="region of interest" description="Disordered" evidence="3">
    <location>
        <begin position="564"/>
        <end position="606"/>
    </location>
</feature>
<dbReference type="GeneID" id="7845248"/>
<keyword evidence="6" id="KW-1185">Reference proteome</keyword>
<accession>Q22E69</accession>
<dbReference type="RefSeq" id="XP_001031208.3">
    <property type="nucleotide sequence ID" value="XM_001031208.4"/>
</dbReference>
<reference evidence="6" key="1">
    <citation type="journal article" date="2006" name="PLoS Biol.">
        <title>Macronuclear genome sequence of the ciliate Tetrahymena thermophila, a model eukaryote.</title>
        <authorList>
            <person name="Eisen J.A."/>
            <person name="Coyne R.S."/>
            <person name="Wu M."/>
            <person name="Wu D."/>
            <person name="Thiagarajan M."/>
            <person name="Wortman J.R."/>
            <person name="Badger J.H."/>
            <person name="Ren Q."/>
            <person name="Amedeo P."/>
            <person name="Jones K.M."/>
            <person name="Tallon L.J."/>
            <person name="Delcher A.L."/>
            <person name="Salzberg S.L."/>
            <person name="Silva J.C."/>
            <person name="Haas B.J."/>
            <person name="Majoros W.H."/>
            <person name="Farzad M."/>
            <person name="Carlton J.M."/>
            <person name="Smith R.K. Jr."/>
            <person name="Garg J."/>
            <person name="Pearlman R.E."/>
            <person name="Karrer K.M."/>
            <person name="Sun L."/>
            <person name="Manning G."/>
            <person name="Elde N.C."/>
            <person name="Turkewitz A.P."/>
            <person name="Asai D.J."/>
            <person name="Wilkes D.E."/>
            <person name="Wang Y."/>
            <person name="Cai H."/>
            <person name="Collins K."/>
            <person name="Stewart B.A."/>
            <person name="Lee S.R."/>
            <person name="Wilamowska K."/>
            <person name="Weinberg Z."/>
            <person name="Ruzzo W.L."/>
            <person name="Wloga D."/>
            <person name="Gaertig J."/>
            <person name="Frankel J."/>
            <person name="Tsao C.-C."/>
            <person name="Gorovsky M.A."/>
            <person name="Keeling P.J."/>
            <person name="Waller R.F."/>
            <person name="Patron N.J."/>
            <person name="Cherry J.M."/>
            <person name="Stover N.A."/>
            <person name="Krieger C.J."/>
            <person name="del Toro C."/>
            <person name="Ryder H.F."/>
            <person name="Williamson S.C."/>
            <person name="Barbeau R.A."/>
            <person name="Hamilton E.P."/>
            <person name="Orias E."/>
        </authorList>
    </citation>
    <scope>NUCLEOTIDE SEQUENCE [LARGE SCALE GENOMIC DNA]</scope>
    <source>
        <strain evidence="6">SB210</strain>
    </source>
</reference>
<keyword evidence="1 2" id="KW-0694">RNA-binding</keyword>
<dbReference type="InterPro" id="IPR006630">
    <property type="entry name" value="La_HTH"/>
</dbReference>
<feature type="compositionally biased region" description="Low complexity" evidence="3">
    <location>
        <begin position="279"/>
        <end position="292"/>
    </location>
</feature>
<feature type="compositionally biased region" description="Basic residues" evidence="3">
    <location>
        <begin position="373"/>
        <end position="386"/>
    </location>
</feature>
<evidence type="ECO:0000313" key="5">
    <source>
        <dbReference type="EMBL" id="EAR83545.3"/>
    </source>
</evidence>
<organism evidence="5 6">
    <name type="scientific">Tetrahymena thermophila (strain SB210)</name>
    <dbReference type="NCBI Taxonomy" id="312017"/>
    <lineage>
        <taxon>Eukaryota</taxon>
        <taxon>Sar</taxon>
        <taxon>Alveolata</taxon>
        <taxon>Ciliophora</taxon>
        <taxon>Intramacronucleata</taxon>
        <taxon>Oligohymenophorea</taxon>
        <taxon>Hymenostomatida</taxon>
        <taxon>Tetrahymenina</taxon>
        <taxon>Tetrahymenidae</taxon>
        <taxon>Tetrahymena</taxon>
    </lineage>
</organism>
<feature type="compositionally biased region" description="Basic and acidic residues" evidence="3">
    <location>
        <begin position="440"/>
        <end position="492"/>
    </location>
</feature>
<evidence type="ECO:0000313" key="6">
    <source>
        <dbReference type="Proteomes" id="UP000009168"/>
    </source>
</evidence>
<dbReference type="SUPFAM" id="SSF46785">
    <property type="entry name" value="Winged helix' DNA-binding domain"/>
    <property type="match status" value="1"/>
</dbReference>
<evidence type="ECO:0000259" key="4">
    <source>
        <dbReference type="PROSITE" id="PS50961"/>
    </source>
</evidence>
<evidence type="ECO:0000256" key="3">
    <source>
        <dbReference type="SAM" id="MobiDB-lite"/>
    </source>
</evidence>
<dbReference type="STRING" id="312017.Q22E69"/>
<evidence type="ECO:0000256" key="1">
    <source>
        <dbReference type="ARBA" id="ARBA00022884"/>
    </source>
</evidence>
<dbReference type="Gene3D" id="1.10.10.10">
    <property type="entry name" value="Winged helix-like DNA-binding domain superfamily/Winged helix DNA-binding domain"/>
    <property type="match status" value="1"/>
</dbReference>
<dbReference type="AlphaFoldDB" id="Q22E69"/>
<feature type="domain" description="HTH La-type RNA-binding" evidence="4">
    <location>
        <begin position="6"/>
        <end position="96"/>
    </location>
</feature>
<feature type="region of interest" description="Disordered" evidence="3">
    <location>
        <begin position="279"/>
        <end position="492"/>
    </location>
</feature>